<evidence type="ECO:0000256" key="6">
    <source>
        <dbReference type="ARBA" id="ARBA00023125"/>
    </source>
</evidence>
<dbReference type="PROSITE" id="PS00028">
    <property type="entry name" value="ZINC_FINGER_C2H2_1"/>
    <property type="match status" value="8"/>
</dbReference>
<reference evidence="11" key="2">
    <citation type="journal article" date="2014" name="BMC Genomics">
        <title>A genomic perspective to assessing quality of mass-reared SIT flies used in Mediterranean fruit fly (Ceratitis capitata) eradication in California.</title>
        <authorList>
            <person name="Calla B."/>
            <person name="Hall B."/>
            <person name="Hou S."/>
            <person name="Geib S.M."/>
        </authorList>
    </citation>
    <scope>NUCLEOTIDE SEQUENCE</scope>
</reference>
<dbReference type="SUPFAM" id="SSF57667">
    <property type="entry name" value="beta-beta-alpha zinc fingers"/>
    <property type="match status" value="4"/>
</dbReference>
<dbReference type="PANTHER" id="PTHR24388">
    <property type="entry name" value="ZINC FINGER PROTEIN"/>
    <property type="match status" value="1"/>
</dbReference>
<keyword evidence="4 9" id="KW-0863">Zinc-finger</keyword>
<dbReference type="PANTHER" id="PTHR24388:SF54">
    <property type="entry name" value="PROTEIN ESCARGOT"/>
    <property type="match status" value="1"/>
</dbReference>
<dbReference type="Pfam" id="PF13912">
    <property type="entry name" value="zf-C2H2_6"/>
    <property type="match status" value="2"/>
</dbReference>
<feature type="domain" description="C2H2-type" evidence="10">
    <location>
        <begin position="313"/>
        <end position="340"/>
    </location>
</feature>
<evidence type="ECO:0000256" key="4">
    <source>
        <dbReference type="ARBA" id="ARBA00022771"/>
    </source>
</evidence>
<feature type="domain" description="C2H2-type" evidence="10">
    <location>
        <begin position="163"/>
        <end position="191"/>
    </location>
</feature>
<evidence type="ECO:0000256" key="9">
    <source>
        <dbReference type="PROSITE-ProRule" id="PRU00042"/>
    </source>
</evidence>
<keyword evidence="6" id="KW-0238">DNA-binding</keyword>
<dbReference type="GO" id="GO:0000978">
    <property type="term" value="F:RNA polymerase II cis-regulatory region sequence-specific DNA binding"/>
    <property type="evidence" value="ECO:0007669"/>
    <property type="project" value="TreeGrafter"/>
</dbReference>
<comment type="subcellular location">
    <subcellularLocation>
        <location evidence="1">Nucleus</location>
    </subcellularLocation>
</comment>
<evidence type="ECO:0000256" key="8">
    <source>
        <dbReference type="ARBA" id="ARBA00037948"/>
    </source>
</evidence>
<dbReference type="Pfam" id="PF00096">
    <property type="entry name" value="zf-C2H2"/>
    <property type="match status" value="4"/>
</dbReference>
<organism evidence="11">
    <name type="scientific">Ceratitis capitata</name>
    <name type="common">Mediterranean fruit fly</name>
    <name type="synonym">Tephritis capitata</name>
    <dbReference type="NCBI Taxonomy" id="7213"/>
    <lineage>
        <taxon>Eukaryota</taxon>
        <taxon>Metazoa</taxon>
        <taxon>Ecdysozoa</taxon>
        <taxon>Arthropoda</taxon>
        <taxon>Hexapoda</taxon>
        <taxon>Insecta</taxon>
        <taxon>Pterygota</taxon>
        <taxon>Neoptera</taxon>
        <taxon>Endopterygota</taxon>
        <taxon>Diptera</taxon>
        <taxon>Brachycera</taxon>
        <taxon>Muscomorpha</taxon>
        <taxon>Tephritoidea</taxon>
        <taxon>Tephritidae</taxon>
        <taxon>Ceratitis</taxon>
        <taxon>Ceratitis</taxon>
    </lineage>
</organism>
<dbReference type="Gene3D" id="3.30.160.60">
    <property type="entry name" value="Classic Zinc Finger"/>
    <property type="match status" value="6"/>
</dbReference>
<keyword evidence="7" id="KW-0539">Nucleus</keyword>
<dbReference type="InterPro" id="IPR036236">
    <property type="entry name" value="Znf_C2H2_sf"/>
</dbReference>
<dbReference type="InterPro" id="IPR050527">
    <property type="entry name" value="Snail/Krueppel_Znf"/>
</dbReference>
<dbReference type="EMBL" id="GAMC01000844">
    <property type="protein sequence ID" value="JAC05712.1"/>
    <property type="molecule type" value="mRNA"/>
</dbReference>
<evidence type="ECO:0000256" key="7">
    <source>
        <dbReference type="ARBA" id="ARBA00023242"/>
    </source>
</evidence>
<comment type="similarity">
    <text evidence="8">Belongs to the snail C2H2-type zinc-finger protein family.</text>
</comment>
<evidence type="ECO:0000256" key="5">
    <source>
        <dbReference type="ARBA" id="ARBA00022833"/>
    </source>
</evidence>
<dbReference type="GO" id="GO:0000981">
    <property type="term" value="F:DNA-binding transcription factor activity, RNA polymerase II-specific"/>
    <property type="evidence" value="ECO:0007669"/>
    <property type="project" value="TreeGrafter"/>
</dbReference>
<dbReference type="InterPro" id="IPR013087">
    <property type="entry name" value="Znf_C2H2_type"/>
</dbReference>
<name>W8CB23_CERCA</name>
<keyword evidence="2" id="KW-0479">Metal-binding</keyword>
<evidence type="ECO:0000256" key="1">
    <source>
        <dbReference type="ARBA" id="ARBA00004123"/>
    </source>
</evidence>
<feature type="domain" description="C2H2-type" evidence="10">
    <location>
        <begin position="369"/>
        <end position="396"/>
    </location>
</feature>
<accession>W8CB23</accession>
<protein>
    <submittedName>
        <fullName evidence="11">Zinc finger protein 677</fullName>
    </submittedName>
</protein>
<feature type="domain" description="C2H2-type" evidence="10">
    <location>
        <begin position="285"/>
        <end position="312"/>
    </location>
</feature>
<reference evidence="11" key="1">
    <citation type="submission" date="2013-07" db="EMBL/GenBank/DDBJ databases">
        <authorList>
            <person name="Geib S."/>
        </authorList>
    </citation>
    <scope>NUCLEOTIDE SEQUENCE</scope>
</reference>
<gene>
    <name evidence="11" type="primary">ZN677</name>
</gene>
<keyword evidence="5" id="KW-0862">Zinc</keyword>
<dbReference type="GO" id="GO:0008270">
    <property type="term" value="F:zinc ion binding"/>
    <property type="evidence" value="ECO:0007669"/>
    <property type="project" value="UniProtKB-KW"/>
</dbReference>
<evidence type="ECO:0000313" key="11">
    <source>
        <dbReference type="EMBL" id="JAC05712.1"/>
    </source>
</evidence>
<dbReference type="OrthoDB" id="6077919at2759"/>
<evidence type="ECO:0000256" key="2">
    <source>
        <dbReference type="ARBA" id="ARBA00022723"/>
    </source>
</evidence>
<evidence type="ECO:0000256" key="3">
    <source>
        <dbReference type="ARBA" id="ARBA00022737"/>
    </source>
</evidence>
<dbReference type="PROSITE" id="PS50157">
    <property type="entry name" value="ZINC_FINGER_C2H2_2"/>
    <property type="match status" value="6"/>
</dbReference>
<dbReference type="AlphaFoldDB" id="W8CB23"/>
<evidence type="ECO:0000259" key="10">
    <source>
        <dbReference type="PROSITE" id="PS50157"/>
    </source>
</evidence>
<dbReference type="SMART" id="SM00355">
    <property type="entry name" value="ZnF_C2H2"/>
    <property type="match status" value="9"/>
</dbReference>
<sequence>MLKVLPSSTFCAGANAKCGEIYCHSSTEFTIVCTLCELKAFDYEDFMLHCKNVHFENDLLRTEEAFIEMDPYLASNVKNEVFVDDNSIEVDYLDDPVCEMSDEEVEERTELRIMTWSENNSKTDVTESEEENNIVYKNDDEEYAPPNHCHKKKVNSDHQIESHKCELCARVYKSLQNLRNHMEKAHNPIDSPNAATQSQKCDECALDFKTLRSLEQHCLAEHDGMKCMYCDRRCTSRTNQLRHMETHTRGTERKFVCDYENCKKSFFTRRQYQAHKRTHTKGKNFICDICGYSCRVPEMLKVHYRSHTGEKPYACDECGKCFISKSAVREHKQSHGTERPHVCKVCGRSFARAKSLYHHNFLHLDEKKFKCRVCGQAYAQLAGLAGHMRRHREEGPC</sequence>
<feature type="domain" description="C2H2-type" evidence="10">
    <location>
        <begin position="255"/>
        <end position="284"/>
    </location>
</feature>
<feature type="domain" description="C2H2-type" evidence="10">
    <location>
        <begin position="341"/>
        <end position="368"/>
    </location>
</feature>
<dbReference type="FunFam" id="3.30.160.60:FF:000557">
    <property type="entry name" value="zinc finger and SCAN domain-containing protein 29"/>
    <property type="match status" value="1"/>
</dbReference>
<proteinExistence type="evidence at transcript level"/>
<keyword evidence="3" id="KW-0677">Repeat</keyword>